<evidence type="ECO:0000313" key="2">
    <source>
        <dbReference type="EMBL" id="AXK61031.1"/>
    </source>
</evidence>
<dbReference type="EMBL" id="CP025544">
    <property type="protein sequence ID" value="AXK61031.1"/>
    <property type="molecule type" value="Genomic_DNA"/>
</dbReference>
<dbReference type="KEGG" id="cdes:C0J27_04850"/>
<name>A0A345ZCL4_9BACT</name>
<organism evidence="2 3">
    <name type="scientific">Candidatus Chromulinivorax destructor</name>
    <dbReference type="NCBI Taxonomy" id="2066483"/>
    <lineage>
        <taxon>Bacteria</taxon>
        <taxon>Candidatus Babelota</taxon>
        <taxon>Candidatus Babeliae</taxon>
        <taxon>Candidatus Babeliales</taxon>
        <taxon>Candidatus Chromulinivoraceae</taxon>
        <taxon>Candidatus Chromulinivorax</taxon>
    </lineage>
</organism>
<proteinExistence type="predicted"/>
<reference evidence="2 3" key="1">
    <citation type="submission" date="2017-12" db="EMBL/GenBank/DDBJ databases">
        <title>Chromulinavorax destructans is a abundant pathogen of dominant heterotrophic picoflagllates.</title>
        <authorList>
            <person name="Deeg C.M."/>
            <person name="Zimmer M."/>
            <person name="Suttle C.A."/>
        </authorList>
    </citation>
    <scope>NUCLEOTIDE SEQUENCE [LARGE SCALE GENOMIC DNA]</scope>
    <source>
        <strain evidence="2 3">SeV1</strain>
    </source>
</reference>
<keyword evidence="3" id="KW-1185">Reference proteome</keyword>
<dbReference type="Proteomes" id="UP000254834">
    <property type="component" value="Chromosome"/>
</dbReference>
<sequence length="272" mass="29954">MKFYHVCVTMALLSSTQVMHSFWNTWIDTIVTKINNTTELIMHKEFDKAQLIAINNEQGAVIINSWKQKTIALEIITTAPQATIKDINIDIECIDNSIKIHTTFLDSKIKGSVLFNILVPHDTNITIKTKQGDIVVKDVYGTLDLATGAGDIKLLNPHDNLQAHTGNGLICMRTDSMQADKICNLETDKGNIEFYTTATSNTHVHACAPQGKITSDIPITLSSKTTKLDAAAWKEFRQTADGSIGTPASALHMTAHNGCIAILPYTKQNDIF</sequence>
<protein>
    <recommendedName>
        <fullName evidence="4">Adhesin domain-containing protein</fullName>
    </recommendedName>
</protein>
<gene>
    <name evidence="2" type="ORF">C0J27_04850</name>
</gene>
<dbReference type="RefSeq" id="WP_115586046.1">
    <property type="nucleotide sequence ID" value="NZ_CP025544.1"/>
</dbReference>
<feature type="chain" id="PRO_5016715828" description="Adhesin domain-containing protein" evidence="1">
    <location>
        <begin position="21"/>
        <end position="272"/>
    </location>
</feature>
<keyword evidence="1" id="KW-0732">Signal</keyword>
<feature type="signal peptide" evidence="1">
    <location>
        <begin position="1"/>
        <end position="20"/>
    </location>
</feature>
<evidence type="ECO:0000313" key="3">
    <source>
        <dbReference type="Proteomes" id="UP000254834"/>
    </source>
</evidence>
<evidence type="ECO:0000256" key="1">
    <source>
        <dbReference type="SAM" id="SignalP"/>
    </source>
</evidence>
<dbReference type="OrthoDB" id="113862at2"/>
<accession>A0A345ZCL4</accession>
<dbReference type="AlphaFoldDB" id="A0A345ZCL4"/>
<evidence type="ECO:0008006" key="4">
    <source>
        <dbReference type="Google" id="ProtNLM"/>
    </source>
</evidence>